<comment type="caution">
    <text evidence="3">The sequence shown here is derived from an EMBL/GenBank/DDBJ whole genome shotgun (WGS) entry which is preliminary data.</text>
</comment>
<gene>
    <name evidence="3" type="ORF">EFK50_10195</name>
</gene>
<evidence type="ECO:0000256" key="2">
    <source>
        <dbReference type="SAM" id="Phobius"/>
    </source>
</evidence>
<accession>A0A3N0CGM2</accession>
<dbReference type="EMBL" id="RJSE01000007">
    <property type="protein sequence ID" value="RNL62163.1"/>
    <property type="molecule type" value="Genomic_DNA"/>
</dbReference>
<evidence type="ECO:0000313" key="3">
    <source>
        <dbReference type="EMBL" id="RNL62163.1"/>
    </source>
</evidence>
<sequence>MAEAPESPAPVAEAPEAPVAEAPAPEAREADAVVEAAAAETAAPAPAAEEPAADAPGADVPAPDAGEADADLNAPVADVAATETVEASNDTLSEVAAEEPLAPPAAAPRAPRAPERAQAPEQAPEEAPEQAAEQADEVEGPIATMAAAAAARDAADEPTIALATPTKSRRRRATDAATVPESHRDQVHARREQAKQTKAEKAALKAEKRSSRQRKQPADALAAKMPRIKPAYAALLTGLISGLVCVLLAKGASVGCEAVRDNDSCGGGIGLLALVAILAIEVLIGANLLKAFKVADPFSTAFLGVGLVAMAAMLFFLDDLNEARMVAIIPVLTAAAFLLSWWVTVRFVEEQPSPE</sequence>
<keyword evidence="4" id="KW-1185">Reference proteome</keyword>
<feature type="transmembrane region" description="Helical" evidence="2">
    <location>
        <begin position="269"/>
        <end position="289"/>
    </location>
</feature>
<evidence type="ECO:0000313" key="4">
    <source>
        <dbReference type="Proteomes" id="UP000267128"/>
    </source>
</evidence>
<protein>
    <submittedName>
        <fullName evidence="3">Uncharacterized protein</fullName>
    </submittedName>
</protein>
<feature type="compositionally biased region" description="Low complexity" evidence="1">
    <location>
        <begin position="33"/>
        <end position="65"/>
    </location>
</feature>
<feature type="transmembrane region" description="Helical" evidence="2">
    <location>
        <begin position="231"/>
        <end position="249"/>
    </location>
</feature>
<reference evidence="3 4" key="1">
    <citation type="submission" date="2018-11" db="EMBL/GenBank/DDBJ databases">
        <authorList>
            <person name="Li F."/>
        </authorList>
    </citation>
    <scope>NUCLEOTIDE SEQUENCE [LARGE SCALE GENOMIC DNA]</scope>
    <source>
        <strain evidence="3 4">Gsoil 097</strain>
    </source>
</reference>
<feature type="compositionally biased region" description="Acidic residues" evidence="1">
    <location>
        <begin position="123"/>
        <end position="139"/>
    </location>
</feature>
<keyword evidence="2" id="KW-1133">Transmembrane helix</keyword>
<feature type="compositionally biased region" description="Low complexity" evidence="1">
    <location>
        <begin position="74"/>
        <end position="87"/>
    </location>
</feature>
<feature type="compositionally biased region" description="Low complexity" evidence="1">
    <location>
        <begin position="1"/>
        <end position="25"/>
    </location>
</feature>
<keyword evidence="2" id="KW-0812">Transmembrane</keyword>
<feature type="transmembrane region" description="Helical" evidence="2">
    <location>
        <begin position="301"/>
        <end position="317"/>
    </location>
</feature>
<feature type="compositionally biased region" description="Low complexity" evidence="1">
    <location>
        <begin position="141"/>
        <end position="161"/>
    </location>
</feature>
<dbReference type="AlphaFoldDB" id="A0A3N0CGM2"/>
<keyword evidence="2" id="KW-0472">Membrane</keyword>
<name>A0A3N0CGM2_9ACTN</name>
<proteinExistence type="predicted"/>
<evidence type="ECO:0000256" key="1">
    <source>
        <dbReference type="SAM" id="MobiDB-lite"/>
    </source>
</evidence>
<feature type="compositionally biased region" description="Basic and acidic residues" evidence="1">
    <location>
        <begin position="181"/>
        <end position="210"/>
    </location>
</feature>
<feature type="transmembrane region" description="Helical" evidence="2">
    <location>
        <begin position="323"/>
        <end position="343"/>
    </location>
</feature>
<dbReference type="Proteomes" id="UP000267128">
    <property type="component" value="Unassembled WGS sequence"/>
</dbReference>
<feature type="region of interest" description="Disordered" evidence="1">
    <location>
        <begin position="1"/>
        <end position="220"/>
    </location>
</feature>
<organism evidence="3 4">
    <name type="scientific">Nocardioides marmoriginsengisoli</name>
    <dbReference type="NCBI Taxonomy" id="661483"/>
    <lineage>
        <taxon>Bacteria</taxon>
        <taxon>Bacillati</taxon>
        <taxon>Actinomycetota</taxon>
        <taxon>Actinomycetes</taxon>
        <taxon>Propionibacteriales</taxon>
        <taxon>Nocardioidaceae</taxon>
        <taxon>Nocardioides</taxon>
    </lineage>
</organism>